<accession>A0AA51UKJ9</accession>
<gene>
    <name evidence="1" type="ORF">RE474_00765</name>
</gene>
<evidence type="ECO:0000313" key="2">
    <source>
        <dbReference type="Proteomes" id="UP001182908"/>
    </source>
</evidence>
<dbReference type="EMBL" id="CP133592">
    <property type="protein sequence ID" value="WMW25283.1"/>
    <property type="molecule type" value="Genomic_DNA"/>
</dbReference>
<dbReference type="Proteomes" id="UP001182908">
    <property type="component" value="Chromosome"/>
</dbReference>
<evidence type="ECO:0000313" key="1">
    <source>
        <dbReference type="EMBL" id="WMW25283.1"/>
    </source>
</evidence>
<keyword evidence="2" id="KW-1185">Reference proteome</keyword>
<proteinExistence type="predicted"/>
<dbReference type="KEGG" id="mseb:RE474_00765"/>
<dbReference type="GeneID" id="84231204"/>
<name>A0AA51UKJ9_9EURY</name>
<dbReference type="RefSeq" id="WP_309311090.1">
    <property type="nucleotide sequence ID" value="NZ_CP133592.1"/>
</dbReference>
<protein>
    <submittedName>
        <fullName evidence="1">Uncharacterized protein</fullName>
    </submittedName>
</protein>
<reference evidence="1 2" key="1">
    <citation type="submission" date="2023-08" db="EMBL/GenBank/DDBJ databases">
        <title>Methanolobus mangrovi sp. nov. and Methanolobus sediminis sp. nov, two novel methylotrophic methanogens isolated from mangrove sediments in China.</title>
        <authorList>
            <person name="Zhou J."/>
        </authorList>
    </citation>
    <scope>NUCLEOTIDE SEQUENCE [LARGE SCALE GENOMIC DNA]</scope>
    <source>
        <strain evidence="1 2">FTZ6</strain>
    </source>
</reference>
<sequence length="128" mass="14737">MKTERKILVCENGKLVLRKISLAYTDSNGGTAYLFEPEKKAENTTENYYERIENNFLLIGLLRKADMSKLSNEEVQALMLKKHEKEDTFLRAGRANGYNLGLDMDPDDILRFYISLSPEERVALECKP</sequence>
<organism evidence="1 2">
    <name type="scientific">Methanolobus sediminis</name>
    <dbReference type="NCBI Taxonomy" id="3072978"/>
    <lineage>
        <taxon>Archaea</taxon>
        <taxon>Methanobacteriati</taxon>
        <taxon>Methanobacteriota</taxon>
        <taxon>Stenosarchaea group</taxon>
        <taxon>Methanomicrobia</taxon>
        <taxon>Methanosarcinales</taxon>
        <taxon>Methanosarcinaceae</taxon>
        <taxon>Methanolobus</taxon>
    </lineage>
</organism>
<dbReference type="AlphaFoldDB" id="A0AA51UKJ9"/>